<evidence type="ECO:0000313" key="2">
    <source>
        <dbReference type="Proteomes" id="UP000077069"/>
    </source>
</evidence>
<dbReference type="AlphaFoldDB" id="A0A177CVI3"/>
<dbReference type="GeneID" id="28761280"/>
<dbReference type="GO" id="GO:0043248">
    <property type="term" value="P:proteasome assembly"/>
    <property type="evidence" value="ECO:0007669"/>
    <property type="project" value="InterPro"/>
</dbReference>
<organism evidence="1 2">
    <name type="scientific">Paraphaeosphaeria sporulosa</name>
    <dbReference type="NCBI Taxonomy" id="1460663"/>
    <lineage>
        <taxon>Eukaryota</taxon>
        <taxon>Fungi</taxon>
        <taxon>Dikarya</taxon>
        <taxon>Ascomycota</taxon>
        <taxon>Pezizomycotina</taxon>
        <taxon>Dothideomycetes</taxon>
        <taxon>Pleosporomycetidae</taxon>
        <taxon>Pleosporales</taxon>
        <taxon>Massarineae</taxon>
        <taxon>Didymosphaeriaceae</taxon>
        <taxon>Paraphaeosphaeria</taxon>
    </lineage>
</organism>
<dbReference type="Proteomes" id="UP000077069">
    <property type="component" value="Unassembled WGS sequence"/>
</dbReference>
<protein>
    <submittedName>
        <fullName evidence="1">Uncharacterized protein</fullName>
    </submittedName>
</protein>
<dbReference type="RefSeq" id="XP_018041162.1">
    <property type="nucleotide sequence ID" value="XM_018177794.1"/>
</dbReference>
<dbReference type="InterPro" id="IPR053720">
    <property type="entry name" value="Psm_Assembly_Chaperone"/>
</dbReference>
<keyword evidence="2" id="KW-1185">Reference proteome</keyword>
<dbReference type="PANTHER" id="PTHR31051:SF1">
    <property type="entry name" value="PROTEASOME ASSEMBLY CHAPERONE 3"/>
    <property type="match status" value="1"/>
</dbReference>
<dbReference type="EMBL" id="KV441549">
    <property type="protein sequence ID" value="OAG10797.1"/>
    <property type="molecule type" value="Genomic_DNA"/>
</dbReference>
<proteinExistence type="predicted"/>
<sequence>MATTRAVDKTYEVVSAPFPAPSKTHTTTVAGHPTTATTLYFADKILITVTQNGRLAHWVHVPLDVSATDSSLTSLSHDRDSDTPPSDLLPMHQLTATTILGGTVPELDVLAQTLATNIASAIKTRNERELRTVVLGTGLDRSMKGRAEFSELVGLVLDVL</sequence>
<reference evidence="1 2" key="1">
    <citation type="submission" date="2016-05" db="EMBL/GenBank/DDBJ databases">
        <title>Comparative analysis of secretome profiles of manganese(II)-oxidizing ascomycete fungi.</title>
        <authorList>
            <consortium name="DOE Joint Genome Institute"/>
            <person name="Zeiner C.A."/>
            <person name="Purvine S.O."/>
            <person name="Zink E.M."/>
            <person name="Wu S."/>
            <person name="Pasa-Tolic L."/>
            <person name="Chaput D.L."/>
            <person name="Haridas S."/>
            <person name="Grigoriev I.V."/>
            <person name="Santelli C.M."/>
            <person name="Hansel C.M."/>
        </authorList>
    </citation>
    <scope>NUCLEOTIDE SEQUENCE [LARGE SCALE GENOMIC DNA]</scope>
    <source>
        <strain evidence="1 2">AP3s5-JAC2a</strain>
    </source>
</reference>
<dbReference type="OrthoDB" id="5593278at2759"/>
<gene>
    <name evidence="1" type="ORF">CC84DRAFT_1161646</name>
</gene>
<dbReference type="PANTHER" id="PTHR31051">
    <property type="entry name" value="PROTEASOME ASSEMBLY CHAPERONE 3"/>
    <property type="match status" value="1"/>
</dbReference>
<dbReference type="STRING" id="1460663.A0A177CVI3"/>
<dbReference type="InterPro" id="IPR018788">
    <property type="entry name" value="Proteasome_assmbl_chp_3"/>
</dbReference>
<name>A0A177CVI3_9PLEO</name>
<dbReference type="Gene3D" id="3.30.230.90">
    <property type="match status" value="1"/>
</dbReference>
<evidence type="ECO:0000313" key="1">
    <source>
        <dbReference type="EMBL" id="OAG10797.1"/>
    </source>
</evidence>
<dbReference type="InParanoid" id="A0A177CVI3"/>
<dbReference type="Pfam" id="PF10178">
    <property type="entry name" value="PAC3"/>
    <property type="match status" value="1"/>
</dbReference>
<accession>A0A177CVI3</accession>